<evidence type="ECO:0000259" key="3">
    <source>
        <dbReference type="Pfam" id="PF13116"/>
    </source>
</evidence>
<keyword evidence="2" id="KW-1133">Transmembrane helix</keyword>
<gene>
    <name evidence="4" type="ordered locus">Meso_1786</name>
</gene>
<accession>Q11HE5</accession>
<proteinExistence type="predicted"/>
<organism evidence="4">
    <name type="scientific">Chelativorans sp. (strain BNC1)</name>
    <dbReference type="NCBI Taxonomy" id="266779"/>
    <lineage>
        <taxon>Bacteria</taxon>
        <taxon>Pseudomonadati</taxon>
        <taxon>Pseudomonadota</taxon>
        <taxon>Alphaproteobacteria</taxon>
        <taxon>Hyphomicrobiales</taxon>
        <taxon>Phyllobacteriaceae</taxon>
        <taxon>Chelativorans</taxon>
    </lineage>
</organism>
<evidence type="ECO:0000313" key="4">
    <source>
        <dbReference type="EMBL" id="ABG63180.1"/>
    </source>
</evidence>
<dbReference type="AlphaFoldDB" id="Q11HE5"/>
<keyword evidence="2" id="KW-0472">Membrane</keyword>
<dbReference type="EMBL" id="CP000390">
    <property type="protein sequence ID" value="ABG63180.1"/>
    <property type="molecule type" value="Genomic_DNA"/>
</dbReference>
<dbReference type="HOGENOM" id="CLU_007198_1_0_5"/>
<feature type="compositionally biased region" description="Polar residues" evidence="1">
    <location>
        <begin position="916"/>
        <end position="926"/>
    </location>
</feature>
<reference evidence="4" key="1">
    <citation type="submission" date="2006-06" db="EMBL/GenBank/DDBJ databases">
        <title>Complete sequence of chromosome of Chelativorans sp. BNC1.</title>
        <authorList>
            <consortium name="US DOE Joint Genome Institute"/>
            <person name="Copeland A."/>
            <person name="Lucas S."/>
            <person name="Lapidus A."/>
            <person name="Barry K."/>
            <person name="Detter J.C."/>
            <person name="Glavina del Rio T."/>
            <person name="Hammon N."/>
            <person name="Israni S."/>
            <person name="Dalin E."/>
            <person name="Tice H."/>
            <person name="Pitluck S."/>
            <person name="Chertkov O."/>
            <person name="Brettin T."/>
            <person name="Bruce D."/>
            <person name="Han C."/>
            <person name="Tapia R."/>
            <person name="Gilna P."/>
            <person name="Schmutz J."/>
            <person name="Larimer F."/>
            <person name="Land M."/>
            <person name="Hauser L."/>
            <person name="Kyrpides N."/>
            <person name="Mikhailova N."/>
            <person name="Richardson P."/>
        </authorList>
    </citation>
    <scope>NUCLEOTIDE SEQUENCE</scope>
    <source>
        <strain evidence="4">BNC1</strain>
    </source>
</reference>
<dbReference type="InterPro" id="IPR025263">
    <property type="entry name" value="YhdP_central"/>
</dbReference>
<dbReference type="Pfam" id="PF13116">
    <property type="entry name" value="YhdP"/>
    <property type="match status" value="1"/>
</dbReference>
<feature type="domain" description="YhdP central" evidence="3">
    <location>
        <begin position="373"/>
        <end position="902"/>
    </location>
</feature>
<keyword evidence="2" id="KW-0812">Transmembrane</keyword>
<dbReference type="eggNOG" id="COG3164">
    <property type="taxonomic scope" value="Bacteria"/>
</dbReference>
<evidence type="ECO:0000256" key="2">
    <source>
        <dbReference type="SAM" id="Phobius"/>
    </source>
</evidence>
<name>Q11HE5_CHESB</name>
<feature type="region of interest" description="Disordered" evidence="1">
    <location>
        <begin position="898"/>
        <end position="926"/>
    </location>
</feature>
<protein>
    <recommendedName>
        <fullName evidence="3">YhdP central domain-containing protein</fullName>
    </recommendedName>
</protein>
<dbReference type="KEGG" id="mes:Meso_1786"/>
<evidence type="ECO:0000256" key="1">
    <source>
        <dbReference type="SAM" id="MobiDB-lite"/>
    </source>
</evidence>
<sequence length="1111" mass="119360">MQFRREEITPLGRFPSACLPPPRGCRSRRSLFRRWLVRPAAIIAVFLLVAGTVFYAVGVDAIGNERLRLQAEQAIERLAGVDVDVSIGSLHLGLGRTSLFALEVRDAEIIRADDKRPIAEFKTLRFGLRAIPLLSGRIELARVAMADALLTPAEMSAGTGPTLTEFLARPSPIGPEELRTAIFDAIDRAFEITRGAGLSSISLSNVGLLAGGRTIPGLLLESFEITRSNDTDLALEGAARYRGRDLTFEGRAHRDPNTNTLSNVELKISAPEGEEASSTEEGLLRSIGAFDLALSGKAPVGKERGFLRIDVAADGILLDFGDDELALDRASVGIAAGADDDVFSVLQAQIQAGRTRINLQGTFGPETVTSGAAGYRMDLVSRDSVLAPADSPEAPLPFAMRLQGRFDPATMQLTADPIDVRSAEGELNASAELTLAEGKSPGIKLNLQVSSMPAAHVKQFWPWFAAPGARNWTLENVFGGTVRDSGMTLEVPPGRLGNGVPLGPKEVFGRFALSDTRFNIAGEIPPVRDADGYVEFHGTDVKVGLSSGRVYMASGRTVDAKDGTLTIDASKTQRRIGNLEINVAGEAPAILEFVSYRPIAASRFYDLQPDDLKGKMSGHVSAEIPLQAGIALDELDWRVALDYENLSVAKPFEGQQVTDAKGSLLVEPTHAEFRASAKLNGIPADLHIVEPFGHAQVEKVRHVELKMDDTSREKLFPGLGTLVSGPFTLVYDREKDNREKVSLKLDSARLDVPWIGWRKGAGIPAMATFHLKRDGQATELSDFSLVGESFSLAGHIRLNGPHLQEASFQKARFNRGDDFSATIRRNGNGYSVSVKGAAFDARALIKQVFGNRQTSGAGNGDGDATPVSVKASLAQVSGFGGETLSQVEFTYASDGRKPDELTLGGATRSHGGLKVSKTSQPGTMGIHASSSNAGAVFRFLDFYEHMEGGQLSVALQGANNEALAGQIDIRDFWIVNEPKMRSLVAATKENGRVDTTRVYFESGAAALAKGRGSLNIAEGVVRGPVIGSTFQGMLYDPNDRMDLTGTFMPLYGVNRIFGELPLIGQILGNGRDRGLIGITFRLSGAVENPRLEVNPLSAVAPGFLREIFEFR</sequence>
<dbReference type="STRING" id="266779.Meso_1786"/>
<feature type="transmembrane region" description="Helical" evidence="2">
    <location>
        <begin position="36"/>
        <end position="57"/>
    </location>
</feature>